<dbReference type="GO" id="GO:0042301">
    <property type="term" value="F:phosphate ion binding"/>
    <property type="evidence" value="ECO:0007669"/>
    <property type="project" value="UniProtKB-UniRule"/>
</dbReference>
<dbReference type="PANTHER" id="PTHR30570">
    <property type="entry name" value="PERIPLASMIC PHOSPHATE BINDING COMPONENT OF PHOSPHATE ABC TRANSPORTER"/>
    <property type="match status" value="1"/>
</dbReference>
<dbReference type="Gene3D" id="3.40.190.10">
    <property type="entry name" value="Periplasmic binding protein-like II"/>
    <property type="match status" value="2"/>
</dbReference>
<dbReference type="Proteomes" id="UP000179344">
    <property type="component" value="Unassembled WGS sequence"/>
</dbReference>
<dbReference type="InterPro" id="IPR050811">
    <property type="entry name" value="Phosphate_ABC_transporter"/>
</dbReference>
<dbReference type="AlphaFoldDB" id="A0A1F6THI0"/>
<comment type="subcellular location">
    <subcellularLocation>
        <location evidence="4">Periplasm</location>
    </subcellularLocation>
    <subcellularLocation>
        <location evidence="4">Secreted</location>
    </subcellularLocation>
</comment>
<keyword evidence="4" id="KW-0574">Periplasm</keyword>
<protein>
    <recommendedName>
        <fullName evidence="4">Phosphate-binding protein</fullName>
    </recommendedName>
</protein>
<accession>A0A1F6THI0</accession>
<dbReference type="NCBIfam" id="TIGR02136">
    <property type="entry name" value="ptsS_2"/>
    <property type="match status" value="1"/>
</dbReference>
<dbReference type="FunFam" id="3.40.190.10:FF:000156">
    <property type="entry name" value="Phosphate ABC transporter, phosphate-binding protein"/>
    <property type="match status" value="1"/>
</dbReference>
<dbReference type="GO" id="GO:0006817">
    <property type="term" value="P:phosphate ion transport"/>
    <property type="evidence" value="ECO:0007669"/>
    <property type="project" value="UniProtKB-UniRule"/>
</dbReference>
<reference evidence="6 7" key="1">
    <citation type="journal article" date="2016" name="Nat. Commun.">
        <title>Thousands of microbial genomes shed light on interconnected biogeochemical processes in an aquifer system.</title>
        <authorList>
            <person name="Anantharaman K."/>
            <person name="Brown C.T."/>
            <person name="Hug L.A."/>
            <person name="Sharon I."/>
            <person name="Castelle C.J."/>
            <person name="Probst A.J."/>
            <person name="Thomas B.C."/>
            <person name="Singh A."/>
            <person name="Wilkins M.J."/>
            <person name="Karaoz U."/>
            <person name="Brodie E.L."/>
            <person name="Williams K.H."/>
            <person name="Hubbard S.S."/>
            <person name="Banfield J.F."/>
        </authorList>
    </citation>
    <scope>NUCLEOTIDE SEQUENCE [LARGE SCALE GENOMIC DNA]</scope>
</reference>
<dbReference type="PANTHER" id="PTHR30570:SF1">
    <property type="entry name" value="PHOSPHATE-BINDING PROTEIN PSTS"/>
    <property type="match status" value="1"/>
</dbReference>
<evidence type="ECO:0000256" key="1">
    <source>
        <dbReference type="ARBA" id="ARBA00008725"/>
    </source>
</evidence>
<feature type="domain" description="PBP" evidence="5">
    <location>
        <begin position="26"/>
        <end position="280"/>
    </location>
</feature>
<comment type="caution">
    <text evidence="6">The sequence shown here is derived from an EMBL/GenBank/DDBJ whole genome shotgun (WGS) entry which is preliminary data.</text>
</comment>
<dbReference type="SUPFAM" id="SSF53850">
    <property type="entry name" value="Periplasmic binding protein-like II"/>
    <property type="match status" value="1"/>
</dbReference>
<keyword evidence="4" id="KW-0592">Phosphate transport</keyword>
<gene>
    <name evidence="6" type="ORF">A2V92_03550</name>
</gene>
<dbReference type="GO" id="GO:0005576">
    <property type="term" value="C:extracellular region"/>
    <property type="evidence" value="ECO:0007669"/>
    <property type="project" value="UniProtKB-SubCell"/>
</dbReference>
<keyword evidence="4" id="KW-0964">Secreted</keyword>
<dbReference type="EMBL" id="MFST01000042">
    <property type="protein sequence ID" value="OGI44590.1"/>
    <property type="molecule type" value="Genomic_DNA"/>
</dbReference>
<dbReference type="InterPro" id="IPR024370">
    <property type="entry name" value="PBP_domain"/>
</dbReference>
<dbReference type="Pfam" id="PF12849">
    <property type="entry name" value="PBP_like_2"/>
    <property type="match status" value="1"/>
</dbReference>
<name>A0A1F6THI0_9PROT</name>
<sequence length="335" mass="36283">MKFKHTLMAFGVAGTLGTALTGAPAPARAEAIVKVDGSSTVFPITEAVAEEFQKSKKGAVRVTVGISGTGGGFKKFCRGETDLSDASRPILKVEMEACKKAGIEYFELPVAYDAITVMVNPKNDWVKSMTVAELKKIWEPAAQGKIARWSQVNPKWPDAPLKLYGAGADSGTFDYFTEAVVGKAKSSRGDYTASEDDNVLVQGIAHDKNALGYFGFAYYAENPDKLKAVAIDGGKGPVLPSEKTVEDGSYQPLARPIFIYVNRKSAARPEIKEFVEYYLKNAAPLVQQVKYVPLPPKAYALALEHFHKGKVGTVFTGDPAVGVRIEELLKREARP</sequence>
<evidence type="ECO:0000256" key="4">
    <source>
        <dbReference type="RuleBase" id="RU367119"/>
    </source>
</evidence>
<organism evidence="6 7">
    <name type="scientific">Candidatus Muproteobacteria bacterium RBG_16_65_31</name>
    <dbReference type="NCBI Taxonomy" id="1817759"/>
    <lineage>
        <taxon>Bacteria</taxon>
        <taxon>Pseudomonadati</taxon>
        <taxon>Pseudomonadota</taxon>
        <taxon>Candidatus Muproteobacteria</taxon>
    </lineage>
</organism>
<comment type="similarity">
    <text evidence="1 4">Belongs to the PstS family.</text>
</comment>
<evidence type="ECO:0000313" key="7">
    <source>
        <dbReference type="Proteomes" id="UP000179344"/>
    </source>
</evidence>
<proteinExistence type="inferred from homology"/>
<comment type="function">
    <text evidence="4">Involved in the system for phosphate transport across the cytoplasmic membrane.</text>
</comment>
<keyword evidence="2 4" id="KW-0813">Transport</keyword>
<evidence type="ECO:0000259" key="5">
    <source>
        <dbReference type="Pfam" id="PF12849"/>
    </source>
</evidence>
<evidence type="ECO:0000256" key="2">
    <source>
        <dbReference type="ARBA" id="ARBA00022448"/>
    </source>
</evidence>
<dbReference type="GO" id="GO:0007155">
    <property type="term" value="P:cell adhesion"/>
    <property type="evidence" value="ECO:0007669"/>
    <property type="project" value="UniProtKB-UniRule"/>
</dbReference>
<dbReference type="InterPro" id="IPR011862">
    <property type="entry name" value="Phos-bd"/>
</dbReference>
<evidence type="ECO:0000256" key="3">
    <source>
        <dbReference type="ARBA" id="ARBA00022729"/>
    </source>
</evidence>
<keyword evidence="3" id="KW-0732">Signal</keyword>
<evidence type="ECO:0000313" key="6">
    <source>
        <dbReference type="EMBL" id="OGI44590.1"/>
    </source>
</evidence>
<dbReference type="CDD" id="cd13654">
    <property type="entry name" value="PBP2_phosphate_like_2"/>
    <property type="match status" value="1"/>
</dbReference>
<dbReference type="GO" id="GO:0042597">
    <property type="term" value="C:periplasmic space"/>
    <property type="evidence" value="ECO:0007669"/>
    <property type="project" value="UniProtKB-SubCell"/>
</dbReference>